<evidence type="ECO:0000313" key="1">
    <source>
        <dbReference type="EMBL" id="JAI05559.1"/>
    </source>
</evidence>
<dbReference type="EMBL" id="GBXM01003019">
    <property type="protein sequence ID" value="JAI05559.1"/>
    <property type="molecule type" value="Transcribed_RNA"/>
</dbReference>
<name>A0A0E9XV36_ANGAN</name>
<reference evidence="1" key="1">
    <citation type="submission" date="2014-11" db="EMBL/GenBank/DDBJ databases">
        <authorList>
            <person name="Amaro Gonzalez C."/>
        </authorList>
    </citation>
    <scope>NUCLEOTIDE SEQUENCE</scope>
</reference>
<sequence length="29" mass="3224">MNMGITRCNVAYPMTVSLSTLVLKYECNA</sequence>
<reference evidence="1" key="2">
    <citation type="journal article" date="2015" name="Fish Shellfish Immunol.">
        <title>Early steps in the European eel (Anguilla anguilla)-Vibrio vulnificus interaction in the gills: Role of the RtxA13 toxin.</title>
        <authorList>
            <person name="Callol A."/>
            <person name="Pajuelo D."/>
            <person name="Ebbesson L."/>
            <person name="Teles M."/>
            <person name="MacKenzie S."/>
            <person name="Amaro C."/>
        </authorList>
    </citation>
    <scope>NUCLEOTIDE SEQUENCE</scope>
</reference>
<organism evidence="1">
    <name type="scientific">Anguilla anguilla</name>
    <name type="common">European freshwater eel</name>
    <name type="synonym">Muraena anguilla</name>
    <dbReference type="NCBI Taxonomy" id="7936"/>
    <lineage>
        <taxon>Eukaryota</taxon>
        <taxon>Metazoa</taxon>
        <taxon>Chordata</taxon>
        <taxon>Craniata</taxon>
        <taxon>Vertebrata</taxon>
        <taxon>Euteleostomi</taxon>
        <taxon>Actinopterygii</taxon>
        <taxon>Neopterygii</taxon>
        <taxon>Teleostei</taxon>
        <taxon>Anguilliformes</taxon>
        <taxon>Anguillidae</taxon>
        <taxon>Anguilla</taxon>
    </lineage>
</organism>
<accession>A0A0E9XV36</accession>
<proteinExistence type="predicted"/>
<protein>
    <submittedName>
        <fullName evidence="1">Uncharacterized protein</fullName>
    </submittedName>
</protein>
<dbReference type="AlphaFoldDB" id="A0A0E9XV36"/>